<evidence type="ECO:0000313" key="1">
    <source>
        <dbReference type="EMBL" id="MPN53929.1"/>
    </source>
</evidence>
<dbReference type="EMBL" id="VSSQ01121584">
    <property type="protein sequence ID" value="MPN53929.1"/>
    <property type="molecule type" value="Genomic_DNA"/>
</dbReference>
<dbReference type="AlphaFoldDB" id="A0A645IU47"/>
<comment type="caution">
    <text evidence="1">The sequence shown here is derived from an EMBL/GenBank/DDBJ whole genome shotgun (WGS) entry which is preliminary data.</text>
</comment>
<reference evidence="1" key="1">
    <citation type="submission" date="2019-08" db="EMBL/GenBank/DDBJ databases">
        <authorList>
            <person name="Kucharzyk K."/>
            <person name="Murdoch R.W."/>
            <person name="Higgins S."/>
            <person name="Loffler F."/>
        </authorList>
    </citation>
    <scope>NUCLEOTIDE SEQUENCE</scope>
</reference>
<protein>
    <submittedName>
        <fullName evidence="1">Uncharacterized protein</fullName>
    </submittedName>
</protein>
<accession>A0A645IU47</accession>
<sequence>MLNSVLIEGFASSIDQGAENASVVFKVRHSDALTVNATATGTLGNECHRYLKEGMKVRVIGKLVSDGLLVSYVEFNCKETA</sequence>
<gene>
    <name evidence="1" type="ORF">SDC9_201598</name>
</gene>
<proteinExistence type="predicted"/>
<organism evidence="1">
    <name type="scientific">bioreactor metagenome</name>
    <dbReference type="NCBI Taxonomy" id="1076179"/>
    <lineage>
        <taxon>unclassified sequences</taxon>
        <taxon>metagenomes</taxon>
        <taxon>ecological metagenomes</taxon>
    </lineage>
</organism>
<name>A0A645IU47_9ZZZZ</name>